<dbReference type="OMA" id="VMYTYMM"/>
<evidence type="ECO:0000256" key="9">
    <source>
        <dbReference type="ARBA" id="ARBA00023098"/>
    </source>
</evidence>
<feature type="transmembrane region" description="Helical" evidence="14">
    <location>
        <begin position="195"/>
        <end position="220"/>
    </location>
</feature>
<comment type="catalytic activity">
    <reaction evidence="13 14">
        <text>a very-long-chain (3R)-3-hydroxyacyl-CoA = a very-long-chain (2E)-enoyl-CoA + H2O</text>
        <dbReference type="Rhea" id="RHEA:45812"/>
        <dbReference type="ChEBI" id="CHEBI:15377"/>
        <dbReference type="ChEBI" id="CHEBI:83728"/>
        <dbReference type="ChEBI" id="CHEBI:85440"/>
        <dbReference type="EC" id="4.2.1.134"/>
    </reaction>
</comment>
<evidence type="ECO:0000256" key="5">
    <source>
        <dbReference type="ARBA" id="ARBA00022516"/>
    </source>
</evidence>
<evidence type="ECO:0000256" key="4">
    <source>
        <dbReference type="ARBA" id="ARBA00013122"/>
    </source>
</evidence>
<evidence type="ECO:0000256" key="7">
    <source>
        <dbReference type="ARBA" id="ARBA00022832"/>
    </source>
</evidence>
<dbReference type="GO" id="GO:0042761">
    <property type="term" value="P:very long-chain fatty acid biosynthetic process"/>
    <property type="evidence" value="ECO:0007669"/>
    <property type="project" value="TreeGrafter"/>
</dbReference>
<comment type="similarity">
    <text evidence="3 14">Belongs to the very long-chain fatty acids dehydratase HACD family.</text>
</comment>
<keyword evidence="14" id="KW-0256">Endoplasmic reticulum</keyword>
<evidence type="ECO:0000256" key="13">
    <source>
        <dbReference type="ARBA" id="ARBA00036671"/>
    </source>
</evidence>
<feature type="transmembrane region" description="Helical" evidence="14">
    <location>
        <begin position="20"/>
        <end position="47"/>
    </location>
</feature>
<comment type="subcellular location">
    <subcellularLocation>
        <location evidence="14">Endoplasmic reticulum membrane</location>
        <topology evidence="14">Multi-pass membrane protein</topology>
    </subcellularLocation>
    <subcellularLocation>
        <location evidence="1">Membrane</location>
        <topology evidence="1">Multi-pass membrane protein</topology>
    </subcellularLocation>
</comment>
<sequence length="281" mass="31817">MAGPPSKPKKSLPVTPLNPLKVYLILYNVISALGWGYVLALTLVHIFNLDSNSDALEVKKTATSVLSRFVSSWTSSKVFKSNSLNSQLPSFLQPIYHRTTTTFSRVGSITAFVQSFAILEVAHVLLRWVRSPVQTTAMQVASRLFLVWGIAEQFPEVRSNPLYASMVLAWSTTEIVRYSFYAFNLFGKNPYPLLWLRYTAFFVLYPLGAGSEAFLIYATLPSSSPIPGWQAWLRGMWKPTDYVRGILFLIWWPGLYVMYTYMMSQRRKVIGKAAAKTLKTI</sequence>
<protein>
    <recommendedName>
        <fullName evidence="4 14">Very-long-chain (3R)-3-hydroxyacyl-CoA dehydratase</fullName>
        <ecNumber evidence="4 14">4.2.1.134</ecNumber>
    </recommendedName>
</protein>
<dbReference type="InterPro" id="IPR007482">
    <property type="entry name" value="Tyr_Pase-like_PTPLA"/>
</dbReference>
<dbReference type="PANTHER" id="PTHR11035">
    <property type="entry name" value="VERY-LONG-CHAIN (3R)-3-HYDROXYACYL-COA DEHYDRATASE"/>
    <property type="match status" value="1"/>
</dbReference>
<evidence type="ECO:0000256" key="3">
    <source>
        <dbReference type="ARBA" id="ARBA00007811"/>
    </source>
</evidence>
<evidence type="ECO:0000313" key="15">
    <source>
        <dbReference type="EMBL" id="KJA27807.1"/>
    </source>
</evidence>
<dbReference type="GO" id="GO:0030497">
    <property type="term" value="P:fatty acid elongation"/>
    <property type="evidence" value="ECO:0007669"/>
    <property type="project" value="TreeGrafter"/>
</dbReference>
<dbReference type="AlphaFoldDB" id="A0A0D2LJF8"/>
<keyword evidence="5 14" id="KW-0444">Lipid biosynthesis</keyword>
<keyword evidence="6 14" id="KW-0812">Transmembrane</keyword>
<keyword evidence="9 14" id="KW-0443">Lipid metabolism</keyword>
<feature type="transmembrane region" description="Helical" evidence="14">
    <location>
        <begin position="242"/>
        <end position="262"/>
    </location>
</feature>
<dbReference type="Pfam" id="PF04387">
    <property type="entry name" value="PTPLA"/>
    <property type="match status" value="1"/>
</dbReference>
<dbReference type="GO" id="GO:0030148">
    <property type="term" value="P:sphingolipid biosynthetic process"/>
    <property type="evidence" value="ECO:0007669"/>
    <property type="project" value="TreeGrafter"/>
</dbReference>
<organism evidence="15 16">
    <name type="scientific">Hypholoma sublateritium (strain FD-334 SS-4)</name>
    <dbReference type="NCBI Taxonomy" id="945553"/>
    <lineage>
        <taxon>Eukaryota</taxon>
        <taxon>Fungi</taxon>
        <taxon>Dikarya</taxon>
        <taxon>Basidiomycota</taxon>
        <taxon>Agaricomycotina</taxon>
        <taxon>Agaricomycetes</taxon>
        <taxon>Agaricomycetidae</taxon>
        <taxon>Agaricales</taxon>
        <taxon>Agaricineae</taxon>
        <taxon>Strophariaceae</taxon>
        <taxon>Hypholoma</taxon>
    </lineage>
</organism>
<evidence type="ECO:0000256" key="11">
    <source>
        <dbReference type="ARBA" id="ARBA00023160"/>
    </source>
</evidence>
<gene>
    <name evidence="15" type="ORF">HYPSUDRAFT_197964</name>
</gene>
<keyword evidence="7 14" id="KW-0276">Fatty acid metabolism</keyword>
<evidence type="ECO:0000256" key="6">
    <source>
        <dbReference type="ARBA" id="ARBA00022692"/>
    </source>
</evidence>
<dbReference type="GO" id="GO:0005789">
    <property type="term" value="C:endoplasmic reticulum membrane"/>
    <property type="evidence" value="ECO:0007669"/>
    <property type="project" value="UniProtKB-SubCell"/>
</dbReference>
<dbReference type="EC" id="4.2.1.134" evidence="4 14"/>
<evidence type="ECO:0000256" key="10">
    <source>
        <dbReference type="ARBA" id="ARBA00023136"/>
    </source>
</evidence>
<keyword evidence="11 14" id="KW-0275">Fatty acid biosynthesis</keyword>
<dbReference type="EMBL" id="KN817523">
    <property type="protein sequence ID" value="KJA27807.1"/>
    <property type="molecule type" value="Genomic_DNA"/>
</dbReference>
<dbReference type="STRING" id="945553.A0A0D2LJF8"/>
<name>A0A0D2LJF8_HYPSF</name>
<dbReference type="OrthoDB" id="46988at2759"/>
<keyword evidence="8 14" id="KW-1133">Transmembrane helix</keyword>
<proteinExistence type="inferred from homology"/>
<evidence type="ECO:0000256" key="1">
    <source>
        <dbReference type="ARBA" id="ARBA00004141"/>
    </source>
</evidence>
<accession>A0A0D2LJF8</accession>
<dbReference type="Proteomes" id="UP000054270">
    <property type="component" value="Unassembled WGS sequence"/>
</dbReference>
<dbReference type="UniPathway" id="UPA00094"/>
<keyword evidence="16" id="KW-1185">Reference proteome</keyword>
<evidence type="ECO:0000256" key="8">
    <source>
        <dbReference type="ARBA" id="ARBA00022989"/>
    </source>
</evidence>
<comment type="caution">
    <text evidence="14">Lacks conserved residue(s) required for the propagation of feature annotation.</text>
</comment>
<comment type="pathway">
    <text evidence="2 14">Lipid metabolism; fatty acid biosynthesis.</text>
</comment>
<evidence type="ECO:0000256" key="2">
    <source>
        <dbReference type="ARBA" id="ARBA00005194"/>
    </source>
</evidence>
<keyword evidence="10 14" id="KW-0472">Membrane</keyword>
<comment type="function">
    <text evidence="14">Catalyzes the third of the four reactions of the long-chain fatty acids elongation cycle. This endoplasmic reticulum-bound enzymatic process, allows the addition of two carbons to the chain of long- and very long-chain fatty acids/VLCFAs per cycle. This enzyme catalyzes the dehydration of the 3-hydroxyacyl-CoA intermediate into trans-2,3-enoyl-CoA, within each cycle of fatty acid elongation. Thereby, it participates to the production of VLCFAs of different chain lengths that are involved in multiple biological processes as precursors of membrane lipids and lipid mediators.</text>
</comment>
<evidence type="ECO:0000256" key="12">
    <source>
        <dbReference type="ARBA" id="ARBA00023239"/>
    </source>
</evidence>
<reference evidence="16" key="1">
    <citation type="submission" date="2014-04" db="EMBL/GenBank/DDBJ databases">
        <title>Evolutionary Origins and Diversification of the Mycorrhizal Mutualists.</title>
        <authorList>
            <consortium name="DOE Joint Genome Institute"/>
            <consortium name="Mycorrhizal Genomics Consortium"/>
            <person name="Kohler A."/>
            <person name="Kuo A."/>
            <person name="Nagy L.G."/>
            <person name="Floudas D."/>
            <person name="Copeland A."/>
            <person name="Barry K.W."/>
            <person name="Cichocki N."/>
            <person name="Veneault-Fourrey C."/>
            <person name="LaButti K."/>
            <person name="Lindquist E.A."/>
            <person name="Lipzen A."/>
            <person name="Lundell T."/>
            <person name="Morin E."/>
            <person name="Murat C."/>
            <person name="Riley R."/>
            <person name="Ohm R."/>
            <person name="Sun H."/>
            <person name="Tunlid A."/>
            <person name="Henrissat B."/>
            <person name="Grigoriev I.V."/>
            <person name="Hibbett D.S."/>
            <person name="Martin F."/>
        </authorList>
    </citation>
    <scope>NUCLEOTIDE SEQUENCE [LARGE SCALE GENOMIC DNA]</scope>
    <source>
        <strain evidence="16">FD-334 SS-4</strain>
    </source>
</reference>
<evidence type="ECO:0000256" key="14">
    <source>
        <dbReference type="RuleBase" id="RU363109"/>
    </source>
</evidence>
<keyword evidence="12 14" id="KW-0456">Lyase</keyword>
<dbReference type="PANTHER" id="PTHR11035:SF3">
    <property type="entry name" value="VERY-LONG-CHAIN (3R)-3-HYDROXYACYL-COA DEHYDRATASE"/>
    <property type="match status" value="1"/>
</dbReference>
<dbReference type="GO" id="GO:0102158">
    <property type="term" value="F:very-long-chain (3R)-3-hydroxyacyl-CoA dehydratase activity"/>
    <property type="evidence" value="ECO:0007669"/>
    <property type="project" value="UniProtKB-EC"/>
</dbReference>
<evidence type="ECO:0000313" key="16">
    <source>
        <dbReference type="Proteomes" id="UP000054270"/>
    </source>
</evidence>